<dbReference type="EMBL" id="QKYT01000502">
    <property type="protein sequence ID" value="RIA84308.1"/>
    <property type="molecule type" value="Genomic_DNA"/>
</dbReference>
<dbReference type="AlphaFoldDB" id="A0A397SE82"/>
<dbReference type="Proteomes" id="UP000265703">
    <property type="component" value="Unassembled WGS sequence"/>
</dbReference>
<name>A0A397SE82_9GLOM</name>
<sequence>MNRVKFFRNLRISQIVLAIFILIKEEKINNNLSFGSWEFHHYYYHYTYNWDLEIITDIINTYYVDITTFSLISLEYNLFRANLNEPGEYALNVQRFTSQFMTLFNICDDHLDSILLIIWSIVVITDIHTLYENFIDGYHVGNSIFNCILTFLMFLLCIIRMITKYAYQSDDDELYTPLLNKHDAIDVEDNKIDVKLIDDIDAEDNKVNVKLIDDIDVEGNKIDIETLTDVTFVEAVVNENEVDVELIDDDS</sequence>
<gene>
    <name evidence="2" type="ORF">C1645_832458</name>
</gene>
<keyword evidence="1" id="KW-0812">Transmembrane</keyword>
<protein>
    <submittedName>
        <fullName evidence="2">Uncharacterized protein</fullName>
    </submittedName>
</protein>
<feature type="transmembrane region" description="Helical" evidence="1">
    <location>
        <begin position="143"/>
        <end position="162"/>
    </location>
</feature>
<proteinExistence type="predicted"/>
<keyword evidence="1" id="KW-0472">Membrane</keyword>
<dbReference type="OrthoDB" id="2311284at2759"/>
<feature type="transmembrane region" description="Helical" evidence="1">
    <location>
        <begin position="111"/>
        <end position="131"/>
    </location>
</feature>
<reference evidence="2 3" key="1">
    <citation type="submission" date="2018-06" db="EMBL/GenBank/DDBJ databases">
        <title>Comparative genomics reveals the genomic features of Rhizophagus irregularis, R. cerebriforme, R. diaphanum and Gigaspora rosea, and their symbiotic lifestyle signature.</title>
        <authorList>
            <person name="Morin E."/>
            <person name="San Clemente H."/>
            <person name="Chen E.C.H."/>
            <person name="De La Providencia I."/>
            <person name="Hainaut M."/>
            <person name="Kuo A."/>
            <person name="Kohler A."/>
            <person name="Murat C."/>
            <person name="Tang N."/>
            <person name="Roy S."/>
            <person name="Loubradou J."/>
            <person name="Henrissat B."/>
            <person name="Grigoriev I.V."/>
            <person name="Corradi N."/>
            <person name="Roux C."/>
            <person name="Martin F.M."/>
        </authorList>
    </citation>
    <scope>NUCLEOTIDE SEQUENCE [LARGE SCALE GENOMIC DNA]</scope>
    <source>
        <strain evidence="2 3">DAOM 227022</strain>
    </source>
</reference>
<evidence type="ECO:0000313" key="2">
    <source>
        <dbReference type="EMBL" id="RIA84308.1"/>
    </source>
</evidence>
<keyword evidence="3" id="KW-1185">Reference proteome</keyword>
<evidence type="ECO:0000256" key="1">
    <source>
        <dbReference type="SAM" id="Phobius"/>
    </source>
</evidence>
<keyword evidence="1" id="KW-1133">Transmembrane helix</keyword>
<organism evidence="2 3">
    <name type="scientific">Glomus cerebriforme</name>
    <dbReference type="NCBI Taxonomy" id="658196"/>
    <lineage>
        <taxon>Eukaryota</taxon>
        <taxon>Fungi</taxon>
        <taxon>Fungi incertae sedis</taxon>
        <taxon>Mucoromycota</taxon>
        <taxon>Glomeromycotina</taxon>
        <taxon>Glomeromycetes</taxon>
        <taxon>Glomerales</taxon>
        <taxon>Glomeraceae</taxon>
        <taxon>Glomus</taxon>
    </lineage>
</organism>
<evidence type="ECO:0000313" key="3">
    <source>
        <dbReference type="Proteomes" id="UP000265703"/>
    </source>
</evidence>
<comment type="caution">
    <text evidence="2">The sequence shown here is derived from an EMBL/GenBank/DDBJ whole genome shotgun (WGS) entry which is preliminary data.</text>
</comment>
<accession>A0A397SE82</accession>